<dbReference type="GO" id="GO:0005795">
    <property type="term" value="C:Golgi stack"/>
    <property type="evidence" value="ECO:0007669"/>
    <property type="project" value="TreeGrafter"/>
</dbReference>
<dbReference type="Gene3D" id="1.25.10.10">
    <property type="entry name" value="Leucine-rich Repeat Variant"/>
    <property type="match status" value="1"/>
</dbReference>
<dbReference type="GO" id="GO:0006886">
    <property type="term" value="P:intracellular protein transport"/>
    <property type="evidence" value="ECO:0007669"/>
    <property type="project" value="TreeGrafter"/>
</dbReference>
<dbReference type="GO" id="GO:0048211">
    <property type="term" value="P:Golgi vesicle docking"/>
    <property type="evidence" value="ECO:0007669"/>
    <property type="project" value="TreeGrafter"/>
</dbReference>
<dbReference type="GO" id="GO:0061025">
    <property type="term" value="P:membrane fusion"/>
    <property type="evidence" value="ECO:0007669"/>
    <property type="project" value="TreeGrafter"/>
</dbReference>
<dbReference type="OrthoDB" id="198977at2759"/>
<reference evidence="1" key="1">
    <citation type="submission" date="2021-08" db="EMBL/GenBank/DDBJ databases">
        <title>WGS assembly of Ceratopteris richardii.</title>
        <authorList>
            <person name="Marchant D.B."/>
            <person name="Chen G."/>
            <person name="Jenkins J."/>
            <person name="Shu S."/>
            <person name="Leebens-Mack J."/>
            <person name="Grimwood J."/>
            <person name="Schmutz J."/>
            <person name="Soltis P."/>
            <person name="Soltis D."/>
            <person name="Chen Z.-H."/>
        </authorList>
    </citation>
    <scope>NUCLEOTIDE SEQUENCE</scope>
    <source>
        <strain evidence="1">Whitten #5841</strain>
        <tissue evidence="1">Leaf</tissue>
    </source>
</reference>
<comment type="caution">
    <text evidence="1">The sequence shown here is derived from an EMBL/GenBank/DDBJ whole genome shotgun (WGS) entry which is preliminary data.</text>
</comment>
<dbReference type="AlphaFoldDB" id="A0A8T2SMA4"/>
<protein>
    <submittedName>
        <fullName evidence="1">Uncharacterized protein</fullName>
    </submittedName>
</protein>
<dbReference type="InterPro" id="IPR016024">
    <property type="entry name" value="ARM-type_fold"/>
</dbReference>
<name>A0A8T2SMA4_CERRI</name>
<dbReference type="Proteomes" id="UP000825935">
    <property type="component" value="Chromosome 19"/>
</dbReference>
<dbReference type="SUPFAM" id="SSF48371">
    <property type="entry name" value="ARM repeat"/>
    <property type="match status" value="1"/>
</dbReference>
<dbReference type="OMA" id="GITRSMD"/>
<gene>
    <name evidence="1" type="ORF">KP509_19G032100</name>
</gene>
<dbReference type="InterPro" id="IPR024095">
    <property type="entry name" value="Vesicle_P115"/>
</dbReference>
<accession>A0A8T2SMA4</accession>
<keyword evidence="2" id="KW-1185">Reference proteome</keyword>
<dbReference type="EMBL" id="CM035424">
    <property type="protein sequence ID" value="KAH7352145.1"/>
    <property type="molecule type" value="Genomic_DNA"/>
</dbReference>
<dbReference type="InterPro" id="IPR011989">
    <property type="entry name" value="ARM-like"/>
</dbReference>
<dbReference type="PANTHER" id="PTHR10013:SF0">
    <property type="entry name" value="GENERAL VESICULAR TRANSPORT FACTOR P115"/>
    <property type="match status" value="1"/>
</dbReference>
<sequence length="176" mass="19605">MHRYLKTIQGVGGLVFGNNEDNAQEDDGGVERLLERIKTGVLAEDRHQALQELQDVVAESRSAQLAFGATGLPIVLKVLRDDRSDLDLVRAALETLVNALRSEGPFHGNDDQVQPGVLNCELLSREEGSVSLLLSLLNEEDFYVRYHTLGLLTMLSRNSSVRNLLSLRVYLRSYLT</sequence>
<organism evidence="1 2">
    <name type="scientific">Ceratopteris richardii</name>
    <name type="common">Triangle waterfern</name>
    <dbReference type="NCBI Taxonomy" id="49495"/>
    <lineage>
        <taxon>Eukaryota</taxon>
        <taxon>Viridiplantae</taxon>
        <taxon>Streptophyta</taxon>
        <taxon>Embryophyta</taxon>
        <taxon>Tracheophyta</taxon>
        <taxon>Polypodiopsida</taxon>
        <taxon>Polypodiidae</taxon>
        <taxon>Polypodiales</taxon>
        <taxon>Pteridineae</taxon>
        <taxon>Pteridaceae</taxon>
        <taxon>Parkerioideae</taxon>
        <taxon>Ceratopteris</taxon>
    </lineage>
</organism>
<dbReference type="GO" id="GO:0012507">
    <property type="term" value="C:ER to Golgi transport vesicle membrane"/>
    <property type="evidence" value="ECO:0007669"/>
    <property type="project" value="TreeGrafter"/>
</dbReference>
<dbReference type="GO" id="GO:0005783">
    <property type="term" value="C:endoplasmic reticulum"/>
    <property type="evidence" value="ECO:0007669"/>
    <property type="project" value="TreeGrafter"/>
</dbReference>
<evidence type="ECO:0000313" key="1">
    <source>
        <dbReference type="EMBL" id="KAH7352145.1"/>
    </source>
</evidence>
<proteinExistence type="predicted"/>
<evidence type="ECO:0000313" key="2">
    <source>
        <dbReference type="Proteomes" id="UP000825935"/>
    </source>
</evidence>
<dbReference type="PANTHER" id="PTHR10013">
    <property type="entry name" value="GENERAL VESICULAR TRANSPORT FACTOR P115"/>
    <property type="match status" value="1"/>
</dbReference>
<dbReference type="GO" id="GO:0006888">
    <property type="term" value="P:endoplasmic reticulum to Golgi vesicle-mediated transport"/>
    <property type="evidence" value="ECO:0007669"/>
    <property type="project" value="TreeGrafter"/>
</dbReference>